<dbReference type="PANTHER" id="PTHR42804">
    <property type="entry name" value="ALDEHYDE DEHYDROGENASE"/>
    <property type="match status" value="1"/>
</dbReference>
<dbReference type="EMBL" id="SNZA01000002">
    <property type="protein sequence ID" value="TDR13989.1"/>
    <property type="molecule type" value="Genomic_DNA"/>
</dbReference>
<evidence type="ECO:0000256" key="4">
    <source>
        <dbReference type="ARBA" id="ARBA00049194"/>
    </source>
</evidence>
<comment type="catalytic activity">
    <reaction evidence="4">
        <text>an aldehyde + NAD(+) + H2O = a carboxylate + NADH + 2 H(+)</text>
        <dbReference type="Rhea" id="RHEA:16185"/>
        <dbReference type="ChEBI" id="CHEBI:15377"/>
        <dbReference type="ChEBI" id="CHEBI:15378"/>
        <dbReference type="ChEBI" id="CHEBI:17478"/>
        <dbReference type="ChEBI" id="CHEBI:29067"/>
        <dbReference type="ChEBI" id="CHEBI:57540"/>
        <dbReference type="ChEBI" id="CHEBI:57945"/>
        <dbReference type="EC" id="1.2.1.3"/>
    </reaction>
</comment>
<dbReference type="PROSITE" id="PS00070">
    <property type="entry name" value="ALDEHYDE_DEHYDR_CYS"/>
    <property type="match status" value="1"/>
</dbReference>
<comment type="similarity">
    <text evidence="1">Belongs to the aldehyde dehydrogenase family.</text>
</comment>
<evidence type="ECO:0000256" key="3">
    <source>
        <dbReference type="ARBA" id="ARBA00024226"/>
    </source>
</evidence>
<feature type="domain" description="Aldehyde dehydrogenase" evidence="5">
    <location>
        <begin position="14"/>
        <end position="468"/>
    </location>
</feature>
<protein>
    <recommendedName>
        <fullName evidence="3">aldehyde dehydrogenase (NAD(+))</fullName>
        <ecNumber evidence="3">1.2.1.3</ecNumber>
    </recommendedName>
</protein>
<dbReference type="RefSeq" id="WP_133561257.1">
    <property type="nucleotide sequence ID" value="NZ_SNZA01000002.1"/>
</dbReference>
<evidence type="ECO:0000259" key="5">
    <source>
        <dbReference type="Pfam" id="PF00171"/>
    </source>
</evidence>
<keyword evidence="7" id="KW-1185">Reference proteome</keyword>
<evidence type="ECO:0000256" key="2">
    <source>
        <dbReference type="ARBA" id="ARBA00023002"/>
    </source>
</evidence>
<dbReference type="InterPro" id="IPR016163">
    <property type="entry name" value="Ald_DH_C"/>
</dbReference>
<dbReference type="SUPFAM" id="SSF53720">
    <property type="entry name" value="ALDH-like"/>
    <property type="match status" value="1"/>
</dbReference>
<evidence type="ECO:0000313" key="6">
    <source>
        <dbReference type="EMBL" id="TDR13989.1"/>
    </source>
</evidence>
<comment type="caution">
    <text evidence="6">The sequence shown here is derived from an EMBL/GenBank/DDBJ whole genome shotgun (WGS) entry which is preliminary data.</text>
</comment>
<dbReference type="Proteomes" id="UP000295729">
    <property type="component" value="Unassembled WGS sequence"/>
</dbReference>
<evidence type="ECO:0000313" key="7">
    <source>
        <dbReference type="Proteomes" id="UP000295729"/>
    </source>
</evidence>
<dbReference type="GO" id="GO:0004029">
    <property type="term" value="F:aldehyde dehydrogenase (NAD+) activity"/>
    <property type="evidence" value="ECO:0007669"/>
    <property type="project" value="UniProtKB-EC"/>
</dbReference>
<dbReference type="FunFam" id="3.40.309.10:FF:000012">
    <property type="entry name" value="Betaine aldehyde dehydrogenase"/>
    <property type="match status" value="1"/>
</dbReference>
<dbReference type="AlphaFoldDB" id="A0A4R6X7R5"/>
<organism evidence="6 7">
    <name type="scientific">Marinomonas communis</name>
    <dbReference type="NCBI Taxonomy" id="28254"/>
    <lineage>
        <taxon>Bacteria</taxon>
        <taxon>Pseudomonadati</taxon>
        <taxon>Pseudomonadota</taxon>
        <taxon>Gammaproteobacteria</taxon>
        <taxon>Oceanospirillales</taxon>
        <taxon>Oceanospirillaceae</taxon>
        <taxon>Marinomonas</taxon>
    </lineage>
</organism>
<accession>A0A4R6X7R5</accession>
<reference evidence="6 7" key="1">
    <citation type="submission" date="2019-03" db="EMBL/GenBank/DDBJ databases">
        <title>Genomic Encyclopedia of Type Strains, Phase IV (KMG-IV): sequencing the most valuable type-strain genomes for metagenomic binning, comparative biology and taxonomic classification.</title>
        <authorList>
            <person name="Goeker M."/>
        </authorList>
    </citation>
    <scope>NUCLEOTIDE SEQUENCE [LARGE SCALE GENOMIC DNA]</scope>
    <source>
        <strain evidence="6 7">DSM 5604</strain>
    </source>
</reference>
<evidence type="ECO:0000256" key="1">
    <source>
        <dbReference type="ARBA" id="ARBA00009986"/>
    </source>
</evidence>
<dbReference type="Gene3D" id="3.40.605.10">
    <property type="entry name" value="Aldehyde Dehydrogenase, Chain A, domain 1"/>
    <property type="match status" value="1"/>
</dbReference>
<dbReference type="OrthoDB" id="9812625at2"/>
<dbReference type="EC" id="1.2.1.3" evidence="3"/>
<name>A0A4R6X7R5_9GAMM</name>
<dbReference type="InterPro" id="IPR015590">
    <property type="entry name" value="Aldehyde_DH_dom"/>
</dbReference>
<proteinExistence type="inferred from homology"/>
<dbReference type="InterPro" id="IPR016161">
    <property type="entry name" value="Ald_DH/histidinol_DH"/>
</dbReference>
<dbReference type="PANTHER" id="PTHR42804:SF1">
    <property type="entry name" value="ALDEHYDE DEHYDROGENASE-RELATED"/>
    <property type="match status" value="1"/>
</dbReference>
<dbReference type="FunFam" id="3.40.605.10:FF:000007">
    <property type="entry name" value="NAD/NADP-dependent betaine aldehyde dehydrogenase"/>
    <property type="match status" value="1"/>
</dbReference>
<sequence length="477" mass="50809">MNLKHYIESRHTDSDTTRPLINPFSQQAFGSMPTASTDQIDTAISAAHRAFKGWSESTKAIRAQYLKGIAEGFRARQEALANSIVVSVGKPIVEARLDVEDAIACYEYYAGLLDTNCLGNELPEAVEGTGYGAIKHYAPVGVVGLIVPWNFPTVTTAWKLAPALAAGCTVILKPSEISPWPESILADICDDIQLPKGVLNIVFGEAEVGQYLVDSPKVDKVSFTGSTRVGQKIMAASAPTLKNLSLELGGKSSLIVCADADIDEAAQLAANGIFFNAGQMCSATSRVHVHTSLYEPFLVALKNKVAALSLGDPLLESTDMGPLSCAMQFDKVSSYFAQAKQEGLSCLIGGQVKEGFFVSPTVYENVPTSSVLWNEEIFGPVLCVAPYSTLDEAIAKSNDSEFGLAGSVVAKDKATALDIANQLRAGVIWINTDQIVLPQLSWGGFGQSGIGRELGINGLHSFTELKHIIVEMPSSGS</sequence>
<gene>
    <name evidence="6" type="ORF">C8D85_1522</name>
</gene>
<dbReference type="Pfam" id="PF00171">
    <property type="entry name" value="Aldedh"/>
    <property type="match status" value="1"/>
</dbReference>
<keyword evidence="2" id="KW-0560">Oxidoreductase</keyword>
<dbReference type="Gene3D" id="3.40.309.10">
    <property type="entry name" value="Aldehyde Dehydrogenase, Chain A, domain 2"/>
    <property type="match status" value="1"/>
</dbReference>
<dbReference type="InterPro" id="IPR016162">
    <property type="entry name" value="Ald_DH_N"/>
</dbReference>
<dbReference type="InterPro" id="IPR016160">
    <property type="entry name" value="Ald_DH_CS_CYS"/>
</dbReference>